<dbReference type="EMBL" id="BPLR01005328">
    <property type="protein sequence ID" value="GIY01505.1"/>
    <property type="molecule type" value="Genomic_DNA"/>
</dbReference>
<dbReference type="AlphaFoldDB" id="A0AAV4Q0F2"/>
<organism evidence="1 2">
    <name type="scientific">Caerostris extrusa</name>
    <name type="common">Bark spider</name>
    <name type="synonym">Caerostris bankana</name>
    <dbReference type="NCBI Taxonomy" id="172846"/>
    <lineage>
        <taxon>Eukaryota</taxon>
        <taxon>Metazoa</taxon>
        <taxon>Ecdysozoa</taxon>
        <taxon>Arthropoda</taxon>
        <taxon>Chelicerata</taxon>
        <taxon>Arachnida</taxon>
        <taxon>Araneae</taxon>
        <taxon>Araneomorphae</taxon>
        <taxon>Entelegynae</taxon>
        <taxon>Araneoidea</taxon>
        <taxon>Araneidae</taxon>
        <taxon>Caerostris</taxon>
    </lineage>
</organism>
<evidence type="ECO:0000313" key="1">
    <source>
        <dbReference type="EMBL" id="GIY01505.1"/>
    </source>
</evidence>
<accession>A0AAV4Q0F2</accession>
<reference evidence="1 2" key="1">
    <citation type="submission" date="2021-06" db="EMBL/GenBank/DDBJ databases">
        <title>Caerostris extrusa draft genome.</title>
        <authorList>
            <person name="Kono N."/>
            <person name="Arakawa K."/>
        </authorList>
    </citation>
    <scope>NUCLEOTIDE SEQUENCE [LARGE SCALE GENOMIC DNA]</scope>
</reference>
<protein>
    <submittedName>
        <fullName evidence="1">Uncharacterized protein</fullName>
    </submittedName>
</protein>
<gene>
    <name evidence="1" type="ORF">CEXT_401221</name>
</gene>
<name>A0AAV4Q0F2_CAEEX</name>
<comment type="caution">
    <text evidence="1">The sequence shown here is derived from an EMBL/GenBank/DDBJ whole genome shotgun (WGS) entry which is preliminary data.</text>
</comment>
<keyword evidence="2" id="KW-1185">Reference proteome</keyword>
<sequence>MWKEIAGCKIKTLLESSTFIQDIILGISFLRPLCYPQLEGRTYIPPVSLTLFRAAVLPFPVRCSTSGPWYKKISFFISKYVPLSYIICPIQNGDVYFQILPFPQWEEREKYVQICVYFCILSSPRTLGYDGHKYIEPEPTHPVPR</sequence>
<proteinExistence type="predicted"/>
<evidence type="ECO:0000313" key="2">
    <source>
        <dbReference type="Proteomes" id="UP001054945"/>
    </source>
</evidence>
<dbReference type="Proteomes" id="UP001054945">
    <property type="component" value="Unassembled WGS sequence"/>
</dbReference>